<dbReference type="EMBL" id="JANTQA010000048">
    <property type="protein sequence ID" value="KAJ3431039.1"/>
    <property type="molecule type" value="Genomic_DNA"/>
</dbReference>
<evidence type="ECO:0000256" key="4">
    <source>
        <dbReference type="ARBA" id="ARBA00022475"/>
    </source>
</evidence>
<protein>
    <submittedName>
        <fullName evidence="11">Ras-related protein rabd2a-like</fullName>
    </submittedName>
</protein>
<dbReference type="SUPFAM" id="SSF51905">
    <property type="entry name" value="FAD/NAD(P)-binding domain"/>
    <property type="match status" value="1"/>
</dbReference>
<gene>
    <name evidence="11" type="ORF">M0812_02715</name>
</gene>
<dbReference type="Pfam" id="PF00071">
    <property type="entry name" value="Ras"/>
    <property type="match status" value="1"/>
</dbReference>
<evidence type="ECO:0000256" key="10">
    <source>
        <dbReference type="ARBA" id="ARBA00023289"/>
    </source>
</evidence>
<dbReference type="InterPro" id="IPR001806">
    <property type="entry name" value="Small_GTPase"/>
</dbReference>
<evidence type="ECO:0000256" key="7">
    <source>
        <dbReference type="ARBA" id="ARBA00023134"/>
    </source>
</evidence>
<evidence type="ECO:0000256" key="5">
    <source>
        <dbReference type="ARBA" id="ARBA00022741"/>
    </source>
</evidence>
<evidence type="ECO:0000313" key="12">
    <source>
        <dbReference type="Proteomes" id="UP001146793"/>
    </source>
</evidence>
<keyword evidence="10" id="KW-0636">Prenylation</keyword>
<keyword evidence="5" id="KW-0547">Nucleotide-binding</keyword>
<dbReference type="FunFam" id="3.40.50.300:FF:000363">
    <property type="entry name" value="Secretion related GTPase srgA"/>
    <property type="match status" value="1"/>
</dbReference>
<keyword evidence="7" id="KW-0342">GTP-binding</keyword>
<evidence type="ECO:0000313" key="11">
    <source>
        <dbReference type="EMBL" id="KAJ3431039.1"/>
    </source>
</evidence>
<keyword evidence="8" id="KW-0472">Membrane</keyword>
<dbReference type="GO" id="GO:0015031">
    <property type="term" value="P:protein transport"/>
    <property type="evidence" value="ECO:0007669"/>
    <property type="project" value="UniProtKB-KW"/>
</dbReference>
<keyword evidence="3" id="KW-0813">Transport</keyword>
<dbReference type="InterPro" id="IPR027417">
    <property type="entry name" value="P-loop_NTPase"/>
</dbReference>
<evidence type="ECO:0000256" key="9">
    <source>
        <dbReference type="ARBA" id="ARBA00023288"/>
    </source>
</evidence>
<dbReference type="Gene3D" id="3.50.50.60">
    <property type="entry name" value="FAD/NAD(P)-binding domain"/>
    <property type="match status" value="2"/>
</dbReference>
<evidence type="ECO:0000256" key="1">
    <source>
        <dbReference type="ARBA" id="ARBA00004342"/>
    </source>
</evidence>
<dbReference type="SMART" id="SM00173">
    <property type="entry name" value="RAS"/>
    <property type="match status" value="1"/>
</dbReference>
<dbReference type="PROSITE" id="PS51419">
    <property type="entry name" value="RAB"/>
    <property type="match status" value="1"/>
</dbReference>
<comment type="subcellular location">
    <subcellularLocation>
        <location evidence="1">Cell membrane</location>
        <topology evidence="1">Lipid-anchor</topology>
        <orientation evidence="1">Cytoplasmic side</orientation>
    </subcellularLocation>
</comment>
<keyword evidence="9" id="KW-0449">Lipoprotein</keyword>
<dbReference type="Pfam" id="PF13450">
    <property type="entry name" value="NAD_binding_8"/>
    <property type="match status" value="1"/>
</dbReference>
<dbReference type="Proteomes" id="UP001146793">
    <property type="component" value="Unassembled WGS sequence"/>
</dbReference>
<name>A0AAV7YNH7_9EUKA</name>
<evidence type="ECO:0000256" key="6">
    <source>
        <dbReference type="ARBA" id="ARBA00022927"/>
    </source>
</evidence>
<keyword evidence="4" id="KW-1003">Cell membrane</keyword>
<dbReference type="SMART" id="SM00176">
    <property type="entry name" value="RAN"/>
    <property type="match status" value="1"/>
</dbReference>
<dbReference type="AlphaFoldDB" id="A0AAV7YNH7"/>
<dbReference type="GO" id="GO:0005525">
    <property type="term" value="F:GTP binding"/>
    <property type="evidence" value="ECO:0007669"/>
    <property type="project" value="UniProtKB-KW"/>
</dbReference>
<reference evidence="11" key="1">
    <citation type="submission" date="2022-08" db="EMBL/GenBank/DDBJ databases">
        <title>Novel sulphate-reducing endosymbionts in the free-living metamonad Anaeramoeba.</title>
        <authorList>
            <person name="Jerlstrom-Hultqvist J."/>
            <person name="Cepicka I."/>
            <person name="Gallot-Lavallee L."/>
            <person name="Salas-Leiva D."/>
            <person name="Curtis B.A."/>
            <person name="Zahonova K."/>
            <person name="Pipaliya S."/>
            <person name="Dacks J."/>
            <person name="Roger A.J."/>
        </authorList>
    </citation>
    <scope>NUCLEOTIDE SEQUENCE</scope>
    <source>
        <strain evidence="11">Busselton2</strain>
    </source>
</reference>
<dbReference type="SUPFAM" id="SSF52540">
    <property type="entry name" value="P-loop containing nucleoside triphosphate hydrolases"/>
    <property type="match status" value="1"/>
</dbReference>
<comment type="caution">
    <text evidence="11">The sequence shown here is derived from an EMBL/GenBank/DDBJ whole genome shotgun (WGS) entry which is preliminary data.</text>
</comment>
<dbReference type="SMART" id="SM00174">
    <property type="entry name" value="RHO"/>
    <property type="match status" value="1"/>
</dbReference>
<dbReference type="PANTHER" id="PTHR47980">
    <property type="entry name" value="LD44762P"/>
    <property type="match status" value="1"/>
</dbReference>
<organism evidence="11 12">
    <name type="scientific">Anaeramoeba flamelloides</name>
    <dbReference type="NCBI Taxonomy" id="1746091"/>
    <lineage>
        <taxon>Eukaryota</taxon>
        <taxon>Metamonada</taxon>
        <taxon>Anaeramoebidae</taxon>
        <taxon>Anaeramoeba</taxon>
    </lineage>
</organism>
<dbReference type="PROSITE" id="PS51421">
    <property type="entry name" value="RAS"/>
    <property type="match status" value="1"/>
</dbReference>
<accession>A0AAV7YNH7</accession>
<proteinExistence type="inferred from homology"/>
<dbReference type="InterPro" id="IPR036188">
    <property type="entry name" value="FAD/NAD-bd_sf"/>
</dbReference>
<keyword evidence="6" id="KW-0653">Protein transport</keyword>
<evidence type="ECO:0000256" key="8">
    <source>
        <dbReference type="ARBA" id="ARBA00023136"/>
    </source>
</evidence>
<sequence length="699" mass="78526">MAEFNDYDYLFKILLIGDSGVGKSCVLLRFTDDTFFESYITTIGVDFKIRTIEIEGKTTKLQIWDTAGQERFKTITRNYYKGAQGIFLVYDVTKQSSFEHIEKWVDEVENHGEKNVTKFLVGNKIDLVNERQVSTEMGEELAKRLGVPFIETSAKNNTNIGECFYKIAGEITEKMGTTQEETKPEIFDTIVIGSGAGGLSSAAYLSRKGLNVLLCEKMNEIGGYLINFQRTGKSGDKYRFDTGLHYVSACGQGCKFMTVLEELVGKRSHDLQWNMMDPHQINRYIYNDFEYSFPMGLHNFEKSILYKFPDAKEEIKKAFRLVRKIDETLADSQELVESFKTGSLLTKIRSALKLIPILPKTYKYLTSTALELLSEIKDPRVLKIMDSFSGECGSSIETSSSIVFLMINSYSNGSYYPQGGTSPMINLFRDTVLENGGQIKKKTGVTSIRKEGKLFKVQTNRGEFFSKTVVSNTDPHVLYSDLLPQEMVSKKMKKKISKTTSSASTFITFIGTDLDLSQYMTSGNISLFDDSFSNKKSKGIVFGGHFVASPTLKDPNGGHSAKGKYSLEILSDAGPFEDWKQWENSKPYQRPKEYMKKKEKIGMQVIKLVERKLLPNLTSHLDFVEFASPLTNVHYVSAKDGAICGPAQIPSQCYLKTFPIKTCVPGLYHCGSSTFAAGVQTSIQSGLLASKELLKHFKK</sequence>
<dbReference type="GO" id="GO:0003924">
    <property type="term" value="F:GTPase activity"/>
    <property type="evidence" value="ECO:0007669"/>
    <property type="project" value="InterPro"/>
</dbReference>
<dbReference type="InterPro" id="IPR050305">
    <property type="entry name" value="Small_GTPase_Rab"/>
</dbReference>
<dbReference type="InterPro" id="IPR005225">
    <property type="entry name" value="Small_GTP-bd"/>
</dbReference>
<dbReference type="PRINTS" id="PR00449">
    <property type="entry name" value="RASTRNSFRMNG"/>
</dbReference>
<comment type="similarity">
    <text evidence="2">Belongs to the small GTPase superfamily. Rab family.</text>
</comment>
<dbReference type="GO" id="GO:0005886">
    <property type="term" value="C:plasma membrane"/>
    <property type="evidence" value="ECO:0007669"/>
    <property type="project" value="UniProtKB-SubCell"/>
</dbReference>
<dbReference type="NCBIfam" id="TIGR00231">
    <property type="entry name" value="small_GTP"/>
    <property type="match status" value="1"/>
</dbReference>
<dbReference type="Gene3D" id="3.40.50.300">
    <property type="entry name" value="P-loop containing nucleotide triphosphate hydrolases"/>
    <property type="match status" value="1"/>
</dbReference>
<dbReference type="SMART" id="SM00175">
    <property type="entry name" value="RAB"/>
    <property type="match status" value="1"/>
</dbReference>
<evidence type="ECO:0000256" key="3">
    <source>
        <dbReference type="ARBA" id="ARBA00022448"/>
    </source>
</evidence>
<dbReference type="PROSITE" id="PS51420">
    <property type="entry name" value="RHO"/>
    <property type="match status" value="1"/>
</dbReference>
<evidence type="ECO:0000256" key="2">
    <source>
        <dbReference type="ARBA" id="ARBA00006270"/>
    </source>
</evidence>